<reference evidence="1 2" key="1">
    <citation type="submission" date="2020-03" db="EMBL/GenBank/DDBJ databases">
        <title>Whole genome shotgun sequence of Phytohabitans suffuscus NBRC 105367.</title>
        <authorList>
            <person name="Komaki H."/>
            <person name="Tamura T."/>
        </authorList>
    </citation>
    <scope>NUCLEOTIDE SEQUENCE [LARGE SCALE GENOMIC DNA]</scope>
    <source>
        <strain evidence="1 2">NBRC 105367</strain>
    </source>
</reference>
<keyword evidence="2" id="KW-1185">Reference proteome</keyword>
<organism evidence="1 2">
    <name type="scientific">Phytohabitans suffuscus</name>
    <dbReference type="NCBI Taxonomy" id="624315"/>
    <lineage>
        <taxon>Bacteria</taxon>
        <taxon>Bacillati</taxon>
        <taxon>Actinomycetota</taxon>
        <taxon>Actinomycetes</taxon>
        <taxon>Micromonosporales</taxon>
        <taxon>Micromonosporaceae</taxon>
    </lineage>
</organism>
<reference evidence="1 2" key="2">
    <citation type="submission" date="2020-03" db="EMBL/GenBank/DDBJ databases">
        <authorList>
            <person name="Ichikawa N."/>
            <person name="Kimura A."/>
            <person name="Kitahashi Y."/>
            <person name="Uohara A."/>
        </authorList>
    </citation>
    <scope>NUCLEOTIDE SEQUENCE [LARGE SCALE GENOMIC DNA]</scope>
    <source>
        <strain evidence="1 2">NBRC 105367</strain>
    </source>
</reference>
<evidence type="ECO:0000313" key="1">
    <source>
        <dbReference type="EMBL" id="BCB84367.1"/>
    </source>
</evidence>
<evidence type="ECO:0000313" key="2">
    <source>
        <dbReference type="Proteomes" id="UP000503011"/>
    </source>
</evidence>
<protein>
    <recommendedName>
        <fullName evidence="3">Roadblock/LAMTOR2 domain-containing protein</fullName>
    </recommendedName>
</protein>
<gene>
    <name evidence="1" type="ORF">Psuf_016800</name>
</gene>
<dbReference type="Proteomes" id="UP000503011">
    <property type="component" value="Chromosome"/>
</dbReference>
<proteinExistence type="predicted"/>
<dbReference type="RefSeq" id="WP_180214544.1">
    <property type="nucleotide sequence ID" value="NZ_AP022871.1"/>
</dbReference>
<accession>A0A6F8YE77</accession>
<name>A0A6F8YE77_9ACTN</name>
<sequence>MSGIDDCLVQAMAIHGAIGASIIDHTTGFAVGSLGRAPTDDPDATWAGTAEIVNVAATGAPFASTRPGDRVEDVIITTLDGYHLIQQVHTVFDSRLVLYLWLDRSQGNLAMARRQLRMIADGVTGAPDGSGAATGPAPTARAGR</sequence>
<dbReference type="KEGG" id="psuu:Psuf_016800"/>
<evidence type="ECO:0008006" key="3">
    <source>
        <dbReference type="Google" id="ProtNLM"/>
    </source>
</evidence>
<dbReference type="AlphaFoldDB" id="A0A6F8YE77"/>
<dbReference type="EMBL" id="AP022871">
    <property type="protein sequence ID" value="BCB84367.1"/>
    <property type="molecule type" value="Genomic_DNA"/>
</dbReference>